<evidence type="ECO:0000256" key="5">
    <source>
        <dbReference type="ARBA" id="ARBA00022679"/>
    </source>
</evidence>
<dbReference type="GO" id="GO:0019955">
    <property type="term" value="F:cytokine binding"/>
    <property type="evidence" value="ECO:0007669"/>
    <property type="project" value="InterPro"/>
</dbReference>
<evidence type="ECO:0000256" key="10">
    <source>
        <dbReference type="ARBA" id="ARBA00022840"/>
    </source>
</evidence>
<dbReference type="SUPFAM" id="SSF56112">
    <property type="entry name" value="Protein kinase-like (PK-like)"/>
    <property type="match status" value="1"/>
</dbReference>
<dbReference type="SMART" id="SM00219">
    <property type="entry name" value="TyrKc"/>
    <property type="match status" value="1"/>
</dbReference>
<feature type="binding site" evidence="21">
    <location>
        <position position="518"/>
    </location>
    <ligand>
        <name>Mg(2+)</name>
        <dbReference type="ChEBI" id="CHEBI:18420"/>
    </ligand>
</feature>
<keyword evidence="9" id="KW-0418">Kinase</keyword>
<evidence type="ECO:0000256" key="13">
    <source>
        <dbReference type="ARBA" id="ARBA00023137"/>
    </source>
</evidence>
<dbReference type="PIRSF" id="PIRSF500947">
    <property type="entry name" value="CSF-1_receptor"/>
    <property type="match status" value="1"/>
</dbReference>
<evidence type="ECO:0000256" key="2">
    <source>
        <dbReference type="ARBA" id="ARBA00011902"/>
    </source>
</evidence>
<dbReference type="Ensembl" id="ENSCCRT00020027354.1">
    <property type="protein sequence ID" value="ENSCCRP00020024963.1"/>
    <property type="gene ID" value="ENSCCRG00020010844.1"/>
</dbReference>
<organism evidence="29 30">
    <name type="scientific">Cyprinus carpio</name>
    <name type="common">Common carp</name>
    <dbReference type="NCBI Taxonomy" id="7962"/>
    <lineage>
        <taxon>Eukaryota</taxon>
        <taxon>Metazoa</taxon>
        <taxon>Chordata</taxon>
        <taxon>Craniata</taxon>
        <taxon>Vertebrata</taxon>
        <taxon>Euteleostomi</taxon>
        <taxon>Actinopterygii</taxon>
        <taxon>Neopterygii</taxon>
        <taxon>Teleostei</taxon>
        <taxon>Ostariophysi</taxon>
        <taxon>Cypriniformes</taxon>
        <taxon>Cyprinidae</taxon>
        <taxon>Cyprininae</taxon>
        <taxon>Cyprinus</taxon>
    </lineage>
</organism>
<dbReference type="Gene3D" id="2.60.40.10">
    <property type="entry name" value="Immunoglobulins"/>
    <property type="match status" value="4"/>
</dbReference>
<evidence type="ECO:0000256" key="26">
    <source>
        <dbReference type="SAM" id="Phobius"/>
    </source>
</evidence>
<keyword evidence="15 25" id="KW-0675">Receptor</keyword>
<dbReference type="SUPFAM" id="SSF48726">
    <property type="entry name" value="Immunoglobulin"/>
    <property type="match status" value="4"/>
</dbReference>
<keyword evidence="12 26" id="KW-0472">Membrane</keyword>
<feature type="disulfide bond" evidence="23">
    <location>
        <begin position="50"/>
        <end position="94"/>
    </location>
</feature>
<dbReference type="PROSITE" id="PS00107">
    <property type="entry name" value="PROTEIN_KINASE_ATP"/>
    <property type="match status" value="1"/>
</dbReference>
<comment type="similarity">
    <text evidence="25">Belongs to the protein kinase superfamily. Tyr protein kinase family. CSF-1/PDGF receptor subfamily.</text>
</comment>
<feature type="binding site" evidence="20 24">
    <location>
        <position position="573"/>
    </location>
    <ligand>
        <name>ATP</name>
        <dbReference type="ChEBI" id="CHEBI:30616"/>
    </ligand>
</feature>
<feature type="domain" description="Ig-like" evidence="28">
    <location>
        <begin position="215"/>
        <end position="304"/>
    </location>
</feature>
<evidence type="ECO:0000256" key="17">
    <source>
        <dbReference type="ARBA" id="ARBA00023319"/>
    </source>
</evidence>
<dbReference type="FunFam" id="2.60.40.10:FF:002322">
    <property type="entry name" value="macrophage colony-stimulating factor 1 receptor"/>
    <property type="match status" value="1"/>
</dbReference>
<keyword evidence="4" id="KW-0597">Phosphoprotein</keyword>
<dbReference type="InterPro" id="IPR003598">
    <property type="entry name" value="Ig_sub2"/>
</dbReference>
<comment type="catalytic activity">
    <reaction evidence="18">
        <text>L-tyrosyl-[protein] + ATP = O-phospho-L-tyrosyl-[protein] + ADP + H(+)</text>
        <dbReference type="Rhea" id="RHEA:10596"/>
        <dbReference type="Rhea" id="RHEA-COMP:10136"/>
        <dbReference type="Rhea" id="RHEA-COMP:20101"/>
        <dbReference type="ChEBI" id="CHEBI:15378"/>
        <dbReference type="ChEBI" id="CHEBI:30616"/>
        <dbReference type="ChEBI" id="CHEBI:46858"/>
        <dbReference type="ChEBI" id="CHEBI:61978"/>
        <dbReference type="ChEBI" id="CHEBI:456216"/>
        <dbReference type="EC" id="2.7.10.1"/>
    </reaction>
</comment>
<dbReference type="AlphaFoldDB" id="A0A8C2DD57"/>
<keyword evidence="8 20" id="KW-0547">Nucleotide-binding</keyword>
<keyword evidence="21" id="KW-0460">Magnesium</keyword>
<reference evidence="29" key="1">
    <citation type="submission" date="2025-08" db="UniProtKB">
        <authorList>
            <consortium name="Ensembl"/>
        </authorList>
    </citation>
    <scope>IDENTIFICATION</scope>
</reference>
<name>A0A8C2DD57_CYPCA</name>
<dbReference type="InterPro" id="IPR008266">
    <property type="entry name" value="Tyr_kinase_AS"/>
</dbReference>
<dbReference type="GO" id="GO:0001667">
    <property type="term" value="P:ameboidal-type cell migration"/>
    <property type="evidence" value="ECO:0007669"/>
    <property type="project" value="UniProtKB-ARBA"/>
</dbReference>
<feature type="binding site" evidence="20">
    <location>
        <begin position="546"/>
        <end position="553"/>
    </location>
    <ligand>
        <name>ATP</name>
        <dbReference type="ChEBI" id="CHEBI:30616"/>
    </ligand>
</feature>
<dbReference type="PROSITE" id="PS50011">
    <property type="entry name" value="PROTEIN_KINASE_DOM"/>
    <property type="match status" value="1"/>
</dbReference>
<dbReference type="Pfam" id="PF25305">
    <property type="entry name" value="Ig_PDGFR_d4"/>
    <property type="match status" value="1"/>
</dbReference>
<keyword evidence="10 20" id="KW-0067">ATP-binding</keyword>
<dbReference type="FunFam" id="1.10.510.10:FF:001927">
    <property type="entry name" value="Receptor protein-tyrosine kinase"/>
    <property type="match status" value="1"/>
</dbReference>
<dbReference type="Gene3D" id="1.10.510.10">
    <property type="entry name" value="Transferase(Phosphotransferase) domain 1"/>
    <property type="match status" value="1"/>
</dbReference>
<keyword evidence="6 25" id="KW-0812">Transmembrane</keyword>
<dbReference type="GO" id="GO:0030316">
    <property type="term" value="P:osteoclast differentiation"/>
    <property type="evidence" value="ECO:0007669"/>
    <property type="project" value="TreeGrafter"/>
</dbReference>
<evidence type="ECO:0000259" key="27">
    <source>
        <dbReference type="PROSITE" id="PS50011"/>
    </source>
</evidence>
<feature type="domain" description="Protein kinase" evidence="27">
    <location>
        <begin position="539"/>
        <end position="837"/>
    </location>
</feature>
<evidence type="ECO:0000256" key="15">
    <source>
        <dbReference type="ARBA" id="ARBA00023170"/>
    </source>
</evidence>
<feature type="disulfide bond" evidence="23">
    <location>
        <begin position="140"/>
        <end position="189"/>
    </location>
</feature>
<keyword evidence="13" id="KW-0829">Tyrosine-protein kinase</keyword>
<dbReference type="Pfam" id="PF07714">
    <property type="entry name" value="PK_Tyr_Ser-Thr"/>
    <property type="match status" value="1"/>
</dbReference>
<dbReference type="PANTHER" id="PTHR24416">
    <property type="entry name" value="TYROSINE-PROTEIN KINASE RECEPTOR"/>
    <property type="match status" value="1"/>
</dbReference>
<evidence type="ECO:0000256" key="8">
    <source>
        <dbReference type="ARBA" id="ARBA00022741"/>
    </source>
</evidence>
<dbReference type="InterPro" id="IPR007110">
    <property type="entry name" value="Ig-like_dom"/>
</dbReference>
<evidence type="ECO:0000313" key="29">
    <source>
        <dbReference type="Ensembl" id="ENSCCRP00020024963.1"/>
    </source>
</evidence>
<keyword evidence="17 25" id="KW-0393">Immunoglobulin domain</keyword>
<evidence type="ECO:0000256" key="20">
    <source>
        <dbReference type="PIRSR" id="PIRSR000615-2"/>
    </source>
</evidence>
<evidence type="ECO:0000256" key="18">
    <source>
        <dbReference type="ARBA" id="ARBA00051243"/>
    </source>
</evidence>
<dbReference type="PROSITE" id="PS00109">
    <property type="entry name" value="PROTEIN_KINASE_TYR"/>
    <property type="match status" value="1"/>
</dbReference>
<dbReference type="InterPro" id="IPR013783">
    <property type="entry name" value="Ig-like_fold"/>
</dbReference>
<dbReference type="GO" id="GO:0046872">
    <property type="term" value="F:metal ion binding"/>
    <property type="evidence" value="ECO:0007669"/>
    <property type="project" value="UniProtKB-KW"/>
</dbReference>
<proteinExistence type="inferred from homology"/>
<evidence type="ECO:0000256" key="1">
    <source>
        <dbReference type="ARBA" id="ARBA00004251"/>
    </source>
</evidence>
<dbReference type="SMART" id="SM00408">
    <property type="entry name" value="IGc2"/>
    <property type="match status" value="1"/>
</dbReference>
<comment type="subcellular location">
    <subcellularLocation>
        <location evidence="1">Cell membrane</location>
        <topology evidence="1">Single-pass type I membrane protein</topology>
    </subcellularLocation>
    <subcellularLocation>
        <location evidence="25">Membrane</location>
        <topology evidence="25">Single-pass type I membrane protein</topology>
    </subcellularLocation>
</comment>
<dbReference type="GO" id="GO:0043408">
    <property type="term" value="P:regulation of MAPK cascade"/>
    <property type="evidence" value="ECO:0007669"/>
    <property type="project" value="TreeGrafter"/>
</dbReference>
<dbReference type="InterPro" id="IPR003599">
    <property type="entry name" value="Ig_sub"/>
</dbReference>
<dbReference type="PIRSF" id="PIRSF000615">
    <property type="entry name" value="TyrPK_CSF1-R"/>
    <property type="match status" value="1"/>
</dbReference>
<evidence type="ECO:0000256" key="14">
    <source>
        <dbReference type="ARBA" id="ARBA00023157"/>
    </source>
</evidence>
<evidence type="ECO:0000256" key="16">
    <source>
        <dbReference type="ARBA" id="ARBA00023180"/>
    </source>
</evidence>
<evidence type="ECO:0000256" key="19">
    <source>
        <dbReference type="PIRSR" id="PIRSR000615-1"/>
    </source>
</evidence>
<evidence type="ECO:0000256" key="24">
    <source>
        <dbReference type="PROSITE-ProRule" id="PRU10141"/>
    </source>
</evidence>
<dbReference type="GO" id="GO:0007169">
    <property type="term" value="P:cell surface receptor protein tyrosine kinase signaling pathway"/>
    <property type="evidence" value="ECO:0007669"/>
    <property type="project" value="InterPro"/>
</dbReference>
<keyword evidence="3" id="KW-1003">Cell membrane</keyword>
<feature type="disulfide bond" evidence="23">
    <location>
        <begin position="236"/>
        <end position="288"/>
    </location>
</feature>
<evidence type="ECO:0000256" key="25">
    <source>
        <dbReference type="RuleBase" id="RU000311"/>
    </source>
</evidence>
<dbReference type="Gene3D" id="3.30.200.20">
    <property type="entry name" value="Phosphorylase Kinase, domain 1"/>
    <property type="match status" value="1"/>
</dbReference>
<keyword evidence="14 23" id="KW-1015">Disulfide bond</keyword>
<dbReference type="GO" id="GO:0043235">
    <property type="term" value="C:receptor complex"/>
    <property type="evidence" value="ECO:0007669"/>
    <property type="project" value="TreeGrafter"/>
</dbReference>
<keyword evidence="7" id="KW-0677">Repeat</keyword>
<keyword evidence="16" id="KW-0325">Glycoprotein</keyword>
<feature type="binding site" evidence="22">
    <location>
        <begin position="545"/>
        <end position="553"/>
    </location>
    <ligand>
        <name>ATP</name>
        <dbReference type="ChEBI" id="CHEBI:30616"/>
    </ligand>
</feature>
<dbReference type="Proteomes" id="UP000694701">
    <property type="component" value="Unplaced"/>
</dbReference>
<dbReference type="InterPro" id="IPR000719">
    <property type="entry name" value="Prot_kinase_dom"/>
</dbReference>
<dbReference type="GO" id="GO:0005524">
    <property type="term" value="F:ATP binding"/>
    <property type="evidence" value="ECO:0007669"/>
    <property type="project" value="UniProtKB-UniRule"/>
</dbReference>
<protein>
    <recommendedName>
        <fullName evidence="2">receptor protein-tyrosine kinase</fullName>
        <ecNumber evidence="2">2.7.10.1</ecNumber>
    </recommendedName>
</protein>
<dbReference type="GO" id="GO:1990682">
    <property type="term" value="C:CSF1-CSF1R complex"/>
    <property type="evidence" value="ECO:0007669"/>
    <property type="project" value="TreeGrafter"/>
</dbReference>
<evidence type="ECO:0000256" key="21">
    <source>
        <dbReference type="PIRSR" id="PIRSR000615-3"/>
    </source>
</evidence>
<feature type="binding site" evidence="20">
    <location>
        <begin position="621"/>
        <end position="627"/>
    </location>
    <ligand>
        <name>ATP</name>
        <dbReference type="ChEBI" id="CHEBI:30616"/>
    </ligand>
</feature>
<evidence type="ECO:0000256" key="9">
    <source>
        <dbReference type="ARBA" id="ARBA00022777"/>
    </source>
</evidence>
<sequence length="837" mass="93855">IERSSSLLSKICRAASSVDSWSEPRIRLNSGAPVGTDVILDSGSPLHLICEGDGPVTWLLRLARHKRFISKEVGNVRSFHVDKATADFTGTYKCVYMNKNDSNESSSVHVFVRDSRILFVSPSTSLRYVRKEGEDLTLPCLLTDPDATDFIFRMDNGSAVPYGMNVTFDPKKGVLIRNIHPGFNADYVCSARIRGARKFSKIFSINVIQRLHFPPYVFLKRSEYVKLVGERFQITCTTNNPNFYYNVTWTHSSRTVSEKSTMEGDRLAIESILIIPAVQLSDSGNITCTGQNEAGANSSTTQLLVVGEKQRALTLVKLVGQIDISLSPMYEALMFRKRLNFQETGHYTLYVNNSMKNASITFDIKMYTKPVAMVRWENVTTLSCRSYGYPAPSILWYQCTGIRTTCPENSTGLQPIQTQTLAFHKDPYGSVGVESVLTVGPSNQRMTVVCVAFNLVGQGTDTFAMDVSDQLFTSAMCGSIVAMVVLALLLIFMIYKYKQKPRYEIRWKIIEATNGNNYTFIDPTQLPYNEKWEFPRDKLKLGKTLGAGAFGKVVEATAYGLGKEDNVTRVAVKMLKASAHPDEREALMSELKILSHLGQHKNIVNLLGACTQSGPVLVITEYCCHGDLLNFLRSKAENFLNFVMMIPNPVMDYKNVDTERMFLRSDSGISSTCSDSYQAMRPASSRPTNSQAEDSWPLDMDDLLRFSYQVAQGLDFLAAKNCIHRDVAARNVLLTNSRVAKICDFGLARDIMNDSNYVVKGNARLPVKWMAPESIFDCVYTVQSDVWSYGILLWEIFSLGKSPYPNILVDSKFYKMIKCGYQMSRPDFASPEINTEK</sequence>
<keyword evidence="5" id="KW-0808">Transferase</keyword>
<keyword evidence="11 26" id="KW-1133">Transmembrane helix</keyword>
<dbReference type="PROSITE" id="PS50835">
    <property type="entry name" value="IG_LIKE"/>
    <property type="match status" value="1"/>
</dbReference>
<evidence type="ECO:0000256" key="3">
    <source>
        <dbReference type="ARBA" id="ARBA00022475"/>
    </source>
</evidence>
<dbReference type="EC" id="2.7.10.1" evidence="2"/>
<evidence type="ECO:0000256" key="22">
    <source>
        <dbReference type="PIRSR" id="PIRSR500947-51"/>
    </source>
</evidence>
<evidence type="ECO:0000256" key="23">
    <source>
        <dbReference type="PIRSR" id="PIRSR500947-52"/>
    </source>
</evidence>
<keyword evidence="21" id="KW-0479">Metal-binding</keyword>
<feature type="binding site" evidence="21">
    <location>
        <position position="731"/>
    </location>
    <ligand>
        <name>Mg(2+)</name>
        <dbReference type="ChEBI" id="CHEBI:18420"/>
    </ligand>
</feature>
<feature type="binding site" evidence="21">
    <location>
        <position position="744"/>
    </location>
    <ligand>
        <name>Mg(2+)</name>
        <dbReference type="ChEBI" id="CHEBI:18420"/>
    </ligand>
</feature>
<evidence type="ECO:0000256" key="7">
    <source>
        <dbReference type="ARBA" id="ARBA00022737"/>
    </source>
</evidence>
<feature type="active site" description="Proton acceptor" evidence="19">
    <location>
        <position position="726"/>
    </location>
</feature>
<dbReference type="GO" id="GO:0005886">
    <property type="term" value="C:plasma membrane"/>
    <property type="evidence" value="ECO:0007669"/>
    <property type="project" value="UniProtKB-SubCell"/>
</dbReference>
<dbReference type="Pfam" id="PF13927">
    <property type="entry name" value="Ig_3"/>
    <property type="match status" value="1"/>
</dbReference>
<dbReference type="InterPro" id="IPR001824">
    <property type="entry name" value="Tyr_kinase_rcpt_3_CS"/>
</dbReference>
<evidence type="ECO:0000256" key="12">
    <source>
        <dbReference type="ARBA" id="ARBA00023136"/>
    </source>
</evidence>
<dbReference type="FunFam" id="3.30.200.20:FF:000025">
    <property type="entry name" value="Platelet-derived growth factor receptor alpha"/>
    <property type="match status" value="1"/>
</dbReference>
<evidence type="ECO:0000313" key="30">
    <source>
        <dbReference type="Proteomes" id="UP000694701"/>
    </source>
</evidence>
<dbReference type="InterPro" id="IPR001245">
    <property type="entry name" value="Ser-Thr/Tyr_kinase_cat_dom"/>
</dbReference>
<dbReference type="PROSITE" id="PS00240">
    <property type="entry name" value="RECEPTOR_TYR_KIN_III"/>
    <property type="match status" value="1"/>
</dbReference>
<dbReference type="InterPro" id="IPR036179">
    <property type="entry name" value="Ig-like_dom_sf"/>
</dbReference>
<dbReference type="InterPro" id="IPR030658">
    <property type="entry name" value="CSF-1_receptor"/>
</dbReference>
<dbReference type="GO" id="GO:0005011">
    <property type="term" value="F:macrophage colony-stimulating factor receptor activity"/>
    <property type="evidence" value="ECO:0007669"/>
    <property type="project" value="TreeGrafter"/>
</dbReference>
<feature type="binding site" evidence="20">
    <location>
        <position position="730"/>
    </location>
    <ligand>
        <name>ATP</name>
        <dbReference type="ChEBI" id="CHEBI:30616"/>
    </ligand>
</feature>
<dbReference type="PANTHER" id="PTHR24416:SF47">
    <property type="entry name" value="MACROPHAGE COLONY-STIMULATING FACTOR 1 RECEPTOR"/>
    <property type="match status" value="1"/>
</dbReference>
<dbReference type="InterPro" id="IPR017441">
    <property type="entry name" value="Protein_kinase_ATP_BS"/>
</dbReference>
<dbReference type="InterPro" id="IPR020635">
    <property type="entry name" value="Tyr_kinase_cat_dom"/>
</dbReference>
<dbReference type="InterPro" id="IPR050122">
    <property type="entry name" value="RTK"/>
</dbReference>
<evidence type="ECO:0000256" key="11">
    <source>
        <dbReference type="ARBA" id="ARBA00022989"/>
    </source>
</evidence>
<dbReference type="CDD" id="cd00096">
    <property type="entry name" value="Ig"/>
    <property type="match status" value="1"/>
</dbReference>
<dbReference type="GO" id="GO:0030335">
    <property type="term" value="P:positive regulation of cell migration"/>
    <property type="evidence" value="ECO:0007669"/>
    <property type="project" value="TreeGrafter"/>
</dbReference>
<dbReference type="GO" id="GO:0019838">
    <property type="term" value="F:growth factor binding"/>
    <property type="evidence" value="ECO:0007669"/>
    <property type="project" value="TreeGrafter"/>
</dbReference>
<feature type="transmembrane region" description="Helical" evidence="26">
    <location>
        <begin position="471"/>
        <end position="495"/>
    </location>
</feature>
<evidence type="ECO:0000259" key="28">
    <source>
        <dbReference type="PROSITE" id="PS50835"/>
    </source>
</evidence>
<evidence type="ECO:0000256" key="6">
    <source>
        <dbReference type="ARBA" id="ARBA00022692"/>
    </source>
</evidence>
<dbReference type="SMART" id="SM00409">
    <property type="entry name" value="IG"/>
    <property type="match status" value="3"/>
</dbReference>
<accession>A0A8C2DD57</accession>
<evidence type="ECO:0000256" key="4">
    <source>
        <dbReference type="ARBA" id="ARBA00022553"/>
    </source>
</evidence>
<feature type="disulfide bond" evidence="23">
    <location>
        <begin position="384"/>
        <end position="450"/>
    </location>
</feature>
<dbReference type="InterPro" id="IPR011009">
    <property type="entry name" value="Kinase-like_dom_sf"/>
</dbReference>